<dbReference type="Gene3D" id="3.40.50.2020">
    <property type="match status" value="1"/>
</dbReference>
<keyword evidence="3" id="KW-1185">Reference proteome</keyword>
<accession>A0A7X1B553</accession>
<sequence length="178" mass="19173">MLVKKTIDSEEIVAAIGKMADAIATAHPKADNLVLAGIANGGISLCTLLEKELAKRLGTSIPKAIIDISFHRDDIGQNPITKEVQATHMATDPEDSTIILVDDVLFSGRTVRAAIAEVLTIGRPYQVELAVLVDRGNRRLPFAANYTGIVEDTTPQQKVMVNLDLDKPTESSIEITEA</sequence>
<keyword evidence="2" id="KW-0808">Transferase</keyword>
<dbReference type="PANTHER" id="PTHR11608">
    <property type="entry name" value="BIFUNCTIONAL PROTEIN PYRR"/>
    <property type="match status" value="1"/>
</dbReference>
<comment type="caution">
    <text evidence="2">The sequence shown here is derived from an EMBL/GenBank/DDBJ whole genome shotgun (WGS) entry which is preliminary data.</text>
</comment>
<gene>
    <name evidence="2" type="primary">pyrR</name>
    <name evidence="2" type="ORF">H5P27_07150</name>
</gene>
<reference evidence="2 3" key="1">
    <citation type="submission" date="2020-07" db="EMBL/GenBank/DDBJ databases">
        <authorList>
            <person name="Feng X."/>
        </authorList>
    </citation>
    <scope>NUCLEOTIDE SEQUENCE [LARGE SCALE GENOMIC DNA]</scope>
    <source>
        <strain evidence="2 3">JCM23202</strain>
    </source>
</reference>
<evidence type="ECO:0000259" key="1">
    <source>
        <dbReference type="Pfam" id="PF00156"/>
    </source>
</evidence>
<keyword evidence="2" id="KW-0328">Glycosyltransferase</keyword>
<dbReference type="GO" id="GO:0004845">
    <property type="term" value="F:uracil phosphoribosyltransferase activity"/>
    <property type="evidence" value="ECO:0007669"/>
    <property type="project" value="UniProtKB-EC"/>
</dbReference>
<proteinExistence type="predicted"/>
<protein>
    <submittedName>
        <fullName evidence="2">Bifunctional pyr operon transcriptional regulator/uracil phosphoribosyltransferase PyrR</fullName>
        <ecNumber evidence="2">2.4.2.9</ecNumber>
    </submittedName>
</protein>
<organism evidence="2 3">
    <name type="scientific">Pelagicoccus albus</name>
    <dbReference type="NCBI Taxonomy" id="415222"/>
    <lineage>
        <taxon>Bacteria</taxon>
        <taxon>Pseudomonadati</taxon>
        <taxon>Verrucomicrobiota</taxon>
        <taxon>Opitutia</taxon>
        <taxon>Puniceicoccales</taxon>
        <taxon>Pelagicoccaceae</taxon>
        <taxon>Pelagicoccus</taxon>
    </lineage>
</organism>
<dbReference type="AlphaFoldDB" id="A0A7X1B553"/>
<dbReference type="InterPro" id="IPR029057">
    <property type="entry name" value="PRTase-like"/>
</dbReference>
<dbReference type="Proteomes" id="UP000526501">
    <property type="component" value="Unassembled WGS sequence"/>
</dbReference>
<dbReference type="Pfam" id="PF00156">
    <property type="entry name" value="Pribosyltran"/>
    <property type="match status" value="1"/>
</dbReference>
<dbReference type="EMBL" id="JACHVC010000007">
    <property type="protein sequence ID" value="MBC2605816.1"/>
    <property type="molecule type" value="Genomic_DNA"/>
</dbReference>
<dbReference type="PANTHER" id="PTHR11608:SF0">
    <property type="entry name" value="BIFUNCTIONAL PROTEIN PYRR"/>
    <property type="match status" value="1"/>
</dbReference>
<dbReference type="NCBIfam" id="NF003549">
    <property type="entry name" value="PRK05205.1-5"/>
    <property type="match status" value="1"/>
</dbReference>
<evidence type="ECO:0000313" key="2">
    <source>
        <dbReference type="EMBL" id="MBC2605816.1"/>
    </source>
</evidence>
<dbReference type="SUPFAM" id="SSF53271">
    <property type="entry name" value="PRTase-like"/>
    <property type="match status" value="1"/>
</dbReference>
<dbReference type="RefSeq" id="WP_185659709.1">
    <property type="nucleotide sequence ID" value="NZ_CAWPOO010000007.1"/>
</dbReference>
<evidence type="ECO:0000313" key="3">
    <source>
        <dbReference type="Proteomes" id="UP000526501"/>
    </source>
</evidence>
<dbReference type="CDD" id="cd06223">
    <property type="entry name" value="PRTases_typeI"/>
    <property type="match status" value="1"/>
</dbReference>
<dbReference type="InterPro" id="IPR000836">
    <property type="entry name" value="PRTase_dom"/>
</dbReference>
<name>A0A7X1B553_9BACT</name>
<feature type="domain" description="Phosphoribosyltransferase" evidence="1">
    <location>
        <begin position="10"/>
        <end position="153"/>
    </location>
</feature>
<dbReference type="EC" id="2.4.2.9" evidence="2"/>
<dbReference type="InterPro" id="IPR050137">
    <property type="entry name" value="PyrR_bifunctional"/>
</dbReference>